<dbReference type="InterPro" id="IPR015867">
    <property type="entry name" value="N-reg_PII/ATP_PRibTrfase_C"/>
</dbReference>
<keyword evidence="4 7" id="KW-1133">Transmembrane helix</keyword>
<dbReference type="EMBL" id="BBZA01000284">
    <property type="protein sequence ID" value="GAP64570.1"/>
    <property type="molecule type" value="Genomic_DNA"/>
</dbReference>
<evidence type="ECO:0000256" key="1">
    <source>
        <dbReference type="ARBA" id="ARBA00004651"/>
    </source>
</evidence>
<dbReference type="Pfam" id="PF10035">
    <property type="entry name" value="DUF2179"/>
    <property type="match status" value="1"/>
</dbReference>
<evidence type="ECO:0000256" key="2">
    <source>
        <dbReference type="ARBA" id="ARBA00022475"/>
    </source>
</evidence>
<evidence type="ECO:0000256" key="6">
    <source>
        <dbReference type="SAM" id="MobiDB-lite"/>
    </source>
</evidence>
<keyword evidence="10" id="KW-1185">Reference proteome</keyword>
<dbReference type="AlphaFoldDB" id="A0A0M9UE11"/>
<dbReference type="PANTHER" id="PTHR33545:SF5">
    <property type="entry name" value="UPF0750 MEMBRANE PROTEIN YITT"/>
    <property type="match status" value="1"/>
</dbReference>
<keyword evidence="2" id="KW-1003">Cell membrane</keyword>
<dbReference type="Proteomes" id="UP000037784">
    <property type="component" value="Unassembled WGS sequence"/>
</dbReference>
<feature type="transmembrane region" description="Helical" evidence="7">
    <location>
        <begin position="85"/>
        <end position="102"/>
    </location>
</feature>
<protein>
    <recommendedName>
        <fullName evidence="8">DUF2179 domain-containing protein</fullName>
    </recommendedName>
</protein>
<feature type="region of interest" description="Disordered" evidence="6">
    <location>
        <begin position="1"/>
        <end position="21"/>
    </location>
</feature>
<keyword evidence="5 7" id="KW-0472">Membrane</keyword>
<evidence type="ECO:0000313" key="9">
    <source>
        <dbReference type="EMBL" id="GAP64570.1"/>
    </source>
</evidence>
<evidence type="ECO:0000256" key="3">
    <source>
        <dbReference type="ARBA" id="ARBA00022692"/>
    </source>
</evidence>
<reference evidence="10" key="2">
    <citation type="submission" date="2015-08" db="EMBL/GenBank/DDBJ databases">
        <title>Draft Genome Sequence of a Heterotrophic Facultative Anaerobic Bacterium Ardenticatena maritima Strain 110S.</title>
        <authorList>
            <person name="Kawaichi S."/>
            <person name="Yoshida T."/>
            <person name="Sako Y."/>
            <person name="Nakamura R."/>
        </authorList>
    </citation>
    <scope>NUCLEOTIDE SEQUENCE [LARGE SCALE GENOMIC DNA]</scope>
    <source>
        <strain evidence="10">110S</strain>
    </source>
</reference>
<name>A0A0M9UE11_9CHLR</name>
<dbReference type="InterPro" id="IPR019264">
    <property type="entry name" value="DUF2179"/>
</dbReference>
<feature type="transmembrane region" description="Helical" evidence="7">
    <location>
        <begin position="62"/>
        <end position="79"/>
    </location>
</feature>
<accession>A0A0M9UE11</accession>
<dbReference type="InParanoid" id="A0A0M9UE11"/>
<evidence type="ECO:0000256" key="5">
    <source>
        <dbReference type="ARBA" id="ARBA00023136"/>
    </source>
</evidence>
<dbReference type="GO" id="GO:0005886">
    <property type="term" value="C:plasma membrane"/>
    <property type="evidence" value="ECO:0007669"/>
    <property type="project" value="UniProtKB-SubCell"/>
</dbReference>
<reference evidence="9 10" key="1">
    <citation type="journal article" date="2015" name="Genome Announc.">
        <title>Draft Genome Sequence of a Heterotrophic Facultative Anaerobic Thermophilic Bacterium, Ardenticatena maritima Strain 110ST.</title>
        <authorList>
            <person name="Kawaichi S."/>
            <person name="Yoshida T."/>
            <person name="Sako Y."/>
            <person name="Nakamura R."/>
        </authorList>
    </citation>
    <scope>NUCLEOTIDE SEQUENCE [LARGE SCALE GENOMIC DNA]</scope>
    <source>
        <strain evidence="9 10">110S</strain>
    </source>
</reference>
<gene>
    <name evidence="9" type="ORF">ARMA_2993</name>
</gene>
<evidence type="ECO:0000256" key="7">
    <source>
        <dbReference type="SAM" id="Phobius"/>
    </source>
</evidence>
<evidence type="ECO:0000256" key="4">
    <source>
        <dbReference type="ARBA" id="ARBA00022989"/>
    </source>
</evidence>
<dbReference type="InterPro" id="IPR051461">
    <property type="entry name" value="UPF0750_membrane"/>
</dbReference>
<sequence length="356" mass="40476">MSEQKPEDAQTPEPHKNEDPNEVWHFRGYHLRPSEFATAMVHFYRGEMSRANVWRQRLDSTTNWAVVTTGATLSFAFSAPNNTHLLIPINTLLITLFLIIEARRYRYYELWSYRLRLLETDLFAAMLVPPFEPRPKWATLLAETLLTPHFTISIWEAIGRRFRRNYQYIYIVLALTWCIKIYLHPFPLQSWDAFLRRAAVGPIPGEVIIGAGILFNVLIFAIGWLTTGLTQASGEVLQPQDLPLPARVVHRLGELATDLLEDGAPAIFQPHDQIAYIITDKGEEVAQLILNRLGRGVTALRGTGMYTGKERAILLVAVHPEQVRELKRSVYTADPDAFLILNPAHEVVGRGFQAPS</sequence>
<dbReference type="RefSeq" id="WP_054494257.1">
    <property type="nucleotide sequence ID" value="NZ_BBZA01000284.1"/>
</dbReference>
<comment type="subcellular location">
    <subcellularLocation>
        <location evidence="1">Cell membrane</location>
        <topology evidence="1">Multi-pass membrane protein</topology>
    </subcellularLocation>
</comment>
<comment type="caution">
    <text evidence="9">The sequence shown here is derived from an EMBL/GenBank/DDBJ whole genome shotgun (WGS) entry which is preliminary data.</text>
</comment>
<evidence type="ECO:0000259" key="8">
    <source>
        <dbReference type="Pfam" id="PF10035"/>
    </source>
</evidence>
<dbReference type="PANTHER" id="PTHR33545">
    <property type="entry name" value="UPF0750 MEMBRANE PROTEIN YITT-RELATED"/>
    <property type="match status" value="1"/>
</dbReference>
<dbReference type="InterPro" id="IPR014470">
    <property type="entry name" value="UCP01500"/>
</dbReference>
<dbReference type="CDD" id="cd16380">
    <property type="entry name" value="YitT_C"/>
    <property type="match status" value="1"/>
</dbReference>
<keyword evidence="3 7" id="KW-0812">Transmembrane</keyword>
<dbReference type="Pfam" id="PF10028">
    <property type="entry name" value="DUF2270"/>
    <property type="match status" value="1"/>
</dbReference>
<proteinExistence type="predicted"/>
<feature type="transmembrane region" description="Helical" evidence="7">
    <location>
        <begin position="207"/>
        <end position="225"/>
    </location>
</feature>
<organism evidence="9 10">
    <name type="scientific">Ardenticatena maritima</name>
    <dbReference type="NCBI Taxonomy" id="872965"/>
    <lineage>
        <taxon>Bacteria</taxon>
        <taxon>Bacillati</taxon>
        <taxon>Chloroflexota</taxon>
        <taxon>Ardenticatenia</taxon>
        <taxon>Ardenticatenales</taxon>
        <taxon>Ardenticatenaceae</taxon>
        <taxon>Ardenticatena</taxon>
    </lineage>
</organism>
<feature type="transmembrane region" description="Helical" evidence="7">
    <location>
        <begin position="168"/>
        <end position="187"/>
    </location>
</feature>
<evidence type="ECO:0000313" key="10">
    <source>
        <dbReference type="Proteomes" id="UP000037784"/>
    </source>
</evidence>
<dbReference type="OrthoDB" id="9815569at2"/>
<dbReference type="Gene3D" id="3.30.70.120">
    <property type="match status" value="1"/>
</dbReference>
<feature type="domain" description="DUF2179" evidence="8">
    <location>
        <begin position="295"/>
        <end position="349"/>
    </location>
</feature>